<evidence type="ECO:0000313" key="3">
    <source>
        <dbReference type="Proteomes" id="UP001139311"/>
    </source>
</evidence>
<keyword evidence="1" id="KW-0472">Membrane</keyword>
<evidence type="ECO:0000256" key="1">
    <source>
        <dbReference type="SAM" id="Phobius"/>
    </source>
</evidence>
<comment type="caution">
    <text evidence="2">The sequence shown here is derived from an EMBL/GenBank/DDBJ whole genome shotgun (WGS) entry which is preliminary data.</text>
</comment>
<dbReference type="RefSeq" id="WP_226611323.1">
    <property type="nucleotide sequence ID" value="NZ_JAJAQI010000034.1"/>
</dbReference>
<dbReference type="AlphaFoldDB" id="A0A9X1IGD1"/>
<accession>A0A9X1IGD1</accession>
<sequence>MADPIAPVIQALGGALGGGHGLALALSALAMLALRAAGLLVAGALRPDHPLVAWAAAVSQATLAAFVALAVTAPGGAAAAVPWPARLAGLAVGLLAFRATGGRLLPALLAGLAALAAVRAVL</sequence>
<keyword evidence="1" id="KW-1133">Transmembrane helix</keyword>
<dbReference type="Proteomes" id="UP001139311">
    <property type="component" value="Unassembled WGS sequence"/>
</dbReference>
<evidence type="ECO:0000313" key="2">
    <source>
        <dbReference type="EMBL" id="MCB4823967.1"/>
    </source>
</evidence>
<reference evidence="2" key="1">
    <citation type="submission" date="2021-10" db="EMBL/GenBank/DDBJ databases">
        <title>Roseicella aerolatum sp. nov., isolated from aerosols of e-waste dismantling site.</title>
        <authorList>
            <person name="Qin T."/>
        </authorList>
    </citation>
    <scope>NUCLEOTIDE SEQUENCE</scope>
    <source>
        <strain evidence="2">GB24</strain>
    </source>
</reference>
<protein>
    <recommendedName>
        <fullName evidence="4">AzlD domain-containing protein</fullName>
    </recommendedName>
</protein>
<gene>
    <name evidence="2" type="ORF">LHA35_19745</name>
</gene>
<proteinExistence type="predicted"/>
<organism evidence="2 3">
    <name type="scientific">Roseicella aerolata</name>
    <dbReference type="NCBI Taxonomy" id="2883479"/>
    <lineage>
        <taxon>Bacteria</taxon>
        <taxon>Pseudomonadati</taxon>
        <taxon>Pseudomonadota</taxon>
        <taxon>Alphaproteobacteria</taxon>
        <taxon>Acetobacterales</taxon>
        <taxon>Roseomonadaceae</taxon>
        <taxon>Roseicella</taxon>
    </lineage>
</organism>
<evidence type="ECO:0008006" key="4">
    <source>
        <dbReference type="Google" id="ProtNLM"/>
    </source>
</evidence>
<feature type="transmembrane region" description="Helical" evidence="1">
    <location>
        <begin position="51"/>
        <end position="71"/>
    </location>
</feature>
<keyword evidence="1" id="KW-0812">Transmembrane</keyword>
<dbReference type="EMBL" id="JAJAQI010000034">
    <property type="protein sequence ID" value="MCB4823967.1"/>
    <property type="molecule type" value="Genomic_DNA"/>
</dbReference>
<name>A0A9X1IGD1_9PROT</name>
<keyword evidence="3" id="KW-1185">Reference proteome</keyword>
<feature type="transmembrane region" description="Helical" evidence="1">
    <location>
        <begin position="22"/>
        <end position="44"/>
    </location>
</feature>
<feature type="transmembrane region" description="Helical" evidence="1">
    <location>
        <begin position="104"/>
        <end position="121"/>
    </location>
</feature>